<comment type="caution">
    <text evidence="8">The sequence shown here is derived from an EMBL/GenBank/DDBJ whole genome shotgun (WGS) entry which is preliminary data.</text>
</comment>
<evidence type="ECO:0000259" key="7">
    <source>
        <dbReference type="Pfam" id="PF01061"/>
    </source>
</evidence>
<evidence type="ECO:0000256" key="4">
    <source>
        <dbReference type="ARBA" id="ARBA00022989"/>
    </source>
</evidence>
<feature type="transmembrane region" description="Helical" evidence="6">
    <location>
        <begin position="46"/>
        <end position="67"/>
    </location>
</feature>
<evidence type="ECO:0000256" key="1">
    <source>
        <dbReference type="ARBA" id="ARBA00004141"/>
    </source>
</evidence>
<dbReference type="InterPro" id="IPR013525">
    <property type="entry name" value="ABC2_TM"/>
</dbReference>
<keyword evidence="9" id="KW-1185">Reference proteome</keyword>
<sequence>MALTYNALWYFVASTLVEIPYVLVSTLVFTAVFFPMVGFTGTQSFVYYWFNLALQVLLQAYMGQFMFGHHRRAFNSIFFLFIGFNPPASQLPAGLKWIYDITPQTYTLAILTATVFTKCDNGSELGCRPMGHAPVGIGKITIKQYVEGVLDMKHDDVWTN</sequence>
<organism evidence="8 9">
    <name type="scientific">Lagenidium giganteum</name>
    <dbReference type="NCBI Taxonomy" id="4803"/>
    <lineage>
        <taxon>Eukaryota</taxon>
        <taxon>Sar</taxon>
        <taxon>Stramenopiles</taxon>
        <taxon>Oomycota</taxon>
        <taxon>Peronosporomycetes</taxon>
        <taxon>Pythiales</taxon>
        <taxon>Pythiaceae</taxon>
    </lineage>
</organism>
<dbReference type="Proteomes" id="UP001146120">
    <property type="component" value="Unassembled WGS sequence"/>
</dbReference>
<accession>A0AAV2YZ52</accession>
<feature type="transmembrane region" description="Helical" evidence="6">
    <location>
        <begin position="7"/>
        <end position="34"/>
    </location>
</feature>
<dbReference type="GO" id="GO:0016020">
    <property type="term" value="C:membrane"/>
    <property type="evidence" value="ECO:0007669"/>
    <property type="project" value="UniProtKB-SubCell"/>
</dbReference>
<evidence type="ECO:0000256" key="3">
    <source>
        <dbReference type="ARBA" id="ARBA00022692"/>
    </source>
</evidence>
<evidence type="ECO:0000256" key="6">
    <source>
        <dbReference type="SAM" id="Phobius"/>
    </source>
</evidence>
<dbReference type="Pfam" id="PF01061">
    <property type="entry name" value="ABC2_membrane"/>
    <property type="match status" value="1"/>
</dbReference>
<comment type="subcellular location">
    <subcellularLocation>
        <location evidence="1">Membrane</location>
        <topology evidence="1">Multi-pass membrane protein</topology>
    </subcellularLocation>
</comment>
<dbReference type="PANTHER" id="PTHR19241">
    <property type="entry name" value="ATP-BINDING CASSETTE TRANSPORTER"/>
    <property type="match status" value="1"/>
</dbReference>
<dbReference type="AlphaFoldDB" id="A0AAV2YZ52"/>
<proteinExistence type="predicted"/>
<dbReference type="EMBL" id="DAKRPA010000102">
    <property type="protein sequence ID" value="DAZ98584.1"/>
    <property type="molecule type" value="Genomic_DNA"/>
</dbReference>
<keyword evidence="5 6" id="KW-0472">Membrane</keyword>
<reference evidence="8" key="1">
    <citation type="submission" date="2022-11" db="EMBL/GenBank/DDBJ databases">
        <authorList>
            <person name="Morgan W.R."/>
            <person name="Tartar A."/>
        </authorList>
    </citation>
    <scope>NUCLEOTIDE SEQUENCE</scope>
    <source>
        <strain evidence="8">ARSEF 373</strain>
    </source>
</reference>
<feature type="domain" description="ABC-2 type transporter transmembrane" evidence="7">
    <location>
        <begin position="4"/>
        <end position="116"/>
    </location>
</feature>
<evidence type="ECO:0000256" key="2">
    <source>
        <dbReference type="ARBA" id="ARBA00022448"/>
    </source>
</evidence>
<evidence type="ECO:0000313" key="8">
    <source>
        <dbReference type="EMBL" id="DAZ98584.1"/>
    </source>
</evidence>
<dbReference type="GO" id="GO:0140359">
    <property type="term" value="F:ABC-type transporter activity"/>
    <property type="evidence" value="ECO:0007669"/>
    <property type="project" value="InterPro"/>
</dbReference>
<name>A0AAV2YZ52_9STRA</name>
<keyword evidence="2" id="KW-0813">Transport</keyword>
<gene>
    <name evidence="8" type="ORF">N0F65_001003</name>
</gene>
<protein>
    <recommendedName>
        <fullName evidence="7">ABC-2 type transporter transmembrane domain-containing protein</fullName>
    </recommendedName>
</protein>
<keyword evidence="3 6" id="KW-0812">Transmembrane</keyword>
<evidence type="ECO:0000256" key="5">
    <source>
        <dbReference type="ARBA" id="ARBA00023136"/>
    </source>
</evidence>
<keyword evidence="4 6" id="KW-1133">Transmembrane helix</keyword>
<reference evidence="8" key="2">
    <citation type="journal article" date="2023" name="Microbiol Resour">
        <title>Decontamination and Annotation of the Draft Genome Sequence of the Oomycete Lagenidium giganteum ARSEF 373.</title>
        <authorList>
            <person name="Morgan W.R."/>
            <person name="Tartar A."/>
        </authorList>
    </citation>
    <scope>NUCLEOTIDE SEQUENCE</scope>
    <source>
        <strain evidence="8">ARSEF 373</strain>
    </source>
</reference>
<evidence type="ECO:0000313" key="9">
    <source>
        <dbReference type="Proteomes" id="UP001146120"/>
    </source>
</evidence>